<dbReference type="STRING" id="1184267.A11Q_720"/>
<protein>
    <recommendedName>
        <fullName evidence="10">Probable GTP-binding protein EngB</fullName>
    </recommendedName>
</protein>
<name>M4V913_9BACT</name>
<evidence type="ECO:0000256" key="9">
    <source>
        <dbReference type="ARBA" id="ARBA00023306"/>
    </source>
</evidence>
<dbReference type="SUPFAM" id="SSF52540">
    <property type="entry name" value="P-loop containing nucleoside triphosphate hydrolases"/>
    <property type="match status" value="1"/>
</dbReference>
<feature type="domain" description="EngB-type G" evidence="11">
    <location>
        <begin position="20"/>
        <end position="189"/>
    </location>
</feature>
<dbReference type="RefSeq" id="WP_015469430.1">
    <property type="nucleotide sequence ID" value="NC_020813.1"/>
</dbReference>
<evidence type="ECO:0000256" key="4">
    <source>
        <dbReference type="ARBA" id="ARBA00022723"/>
    </source>
</evidence>
<keyword evidence="5 10" id="KW-0547">Nucleotide-binding</keyword>
<dbReference type="PANTHER" id="PTHR11649">
    <property type="entry name" value="MSS1/TRME-RELATED GTP-BINDING PROTEIN"/>
    <property type="match status" value="1"/>
</dbReference>
<evidence type="ECO:0000313" key="13">
    <source>
        <dbReference type="Proteomes" id="UP000012040"/>
    </source>
</evidence>
<dbReference type="GO" id="GO:0046872">
    <property type="term" value="F:metal ion binding"/>
    <property type="evidence" value="ECO:0007669"/>
    <property type="project" value="UniProtKB-KW"/>
</dbReference>
<evidence type="ECO:0000256" key="10">
    <source>
        <dbReference type="HAMAP-Rule" id="MF_00321"/>
    </source>
</evidence>
<proteinExistence type="inferred from homology"/>
<dbReference type="Gene3D" id="3.40.50.300">
    <property type="entry name" value="P-loop containing nucleotide triphosphate hydrolases"/>
    <property type="match status" value="1"/>
</dbReference>
<evidence type="ECO:0000256" key="1">
    <source>
        <dbReference type="ARBA" id="ARBA00001946"/>
    </source>
</evidence>
<accession>M4V913</accession>
<keyword evidence="9 10" id="KW-0131">Cell cycle</keyword>
<keyword evidence="8 10" id="KW-0717">Septation</keyword>
<keyword evidence="4" id="KW-0479">Metal-binding</keyword>
<evidence type="ECO:0000256" key="2">
    <source>
        <dbReference type="ARBA" id="ARBA00009638"/>
    </source>
</evidence>
<evidence type="ECO:0000256" key="3">
    <source>
        <dbReference type="ARBA" id="ARBA00022618"/>
    </source>
</evidence>
<dbReference type="NCBIfam" id="TIGR03598">
    <property type="entry name" value="GTPase_YsxC"/>
    <property type="match status" value="1"/>
</dbReference>
<dbReference type="InterPro" id="IPR027417">
    <property type="entry name" value="P-loop_NTPase"/>
</dbReference>
<dbReference type="HAMAP" id="MF_00321">
    <property type="entry name" value="GTPase_EngB"/>
    <property type="match status" value="1"/>
</dbReference>
<evidence type="ECO:0000256" key="7">
    <source>
        <dbReference type="ARBA" id="ARBA00023134"/>
    </source>
</evidence>
<evidence type="ECO:0000259" key="11">
    <source>
        <dbReference type="PROSITE" id="PS51706"/>
    </source>
</evidence>
<gene>
    <name evidence="10" type="primary">engB</name>
    <name evidence="12" type="ORF">A11Q_720</name>
</gene>
<evidence type="ECO:0000313" key="12">
    <source>
        <dbReference type="EMBL" id="AGH94940.1"/>
    </source>
</evidence>
<comment type="cofactor">
    <cofactor evidence="1">
        <name>Mg(2+)</name>
        <dbReference type="ChEBI" id="CHEBI:18420"/>
    </cofactor>
</comment>
<organism evidence="12 13">
    <name type="scientific">Pseudobdellovibrio exovorus JSS</name>
    <dbReference type="NCBI Taxonomy" id="1184267"/>
    <lineage>
        <taxon>Bacteria</taxon>
        <taxon>Pseudomonadati</taxon>
        <taxon>Bdellovibrionota</taxon>
        <taxon>Bdellovibrionia</taxon>
        <taxon>Bdellovibrionales</taxon>
        <taxon>Pseudobdellovibrionaceae</taxon>
        <taxon>Pseudobdellovibrio</taxon>
    </lineage>
</organism>
<dbReference type="OrthoDB" id="5297174at2"/>
<keyword evidence="7 10" id="KW-0342">GTP-binding</keyword>
<keyword evidence="6" id="KW-0460">Magnesium</keyword>
<dbReference type="EMBL" id="CP003537">
    <property type="protein sequence ID" value="AGH94940.1"/>
    <property type="molecule type" value="Genomic_DNA"/>
</dbReference>
<keyword evidence="3 10" id="KW-0132">Cell division</keyword>
<dbReference type="PANTHER" id="PTHR11649:SF13">
    <property type="entry name" value="ENGB-TYPE G DOMAIN-CONTAINING PROTEIN"/>
    <property type="match status" value="1"/>
</dbReference>
<dbReference type="InterPro" id="IPR030393">
    <property type="entry name" value="G_ENGB_dom"/>
</dbReference>
<comment type="function">
    <text evidence="10">Necessary for normal cell division and for the maintenance of normal septation.</text>
</comment>
<evidence type="ECO:0000256" key="5">
    <source>
        <dbReference type="ARBA" id="ARBA00022741"/>
    </source>
</evidence>
<dbReference type="InterPro" id="IPR019987">
    <property type="entry name" value="GTP-bd_ribosome_bio_YsxC"/>
</dbReference>
<dbReference type="PATRIC" id="fig|1184267.3.peg.729"/>
<dbReference type="HOGENOM" id="CLU_033732_3_2_7"/>
<dbReference type="Proteomes" id="UP000012040">
    <property type="component" value="Chromosome"/>
</dbReference>
<dbReference type="AlphaFoldDB" id="M4V913"/>
<evidence type="ECO:0000256" key="6">
    <source>
        <dbReference type="ARBA" id="ARBA00022842"/>
    </source>
</evidence>
<comment type="similarity">
    <text evidence="2 10">Belongs to the TRAFAC class TrmE-Era-EngA-EngB-Septin-like GTPase superfamily. EngB GTPase family.</text>
</comment>
<dbReference type="PROSITE" id="PS51706">
    <property type="entry name" value="G_ENGB"/>
    <property type="match status" value="1"/>
</dbReference>
<dbReference type="KEGG" id="bex:A11Q_720"/>
<dbReference type="GO" id="GO:0005525">
    <property type="term" value="F:GTP binding"/>
    <property type="evidence" value="ECO:0007669"/>
    <property type="project" value="UniProtKB-UniRule"/>
</dbReference>
<dbReference type="CDD" id="cd01876">
    <property type="entry name" value="YihA_EngB"/>
    <property type="match status" value="1"/>
</dbReference>
<dbReference type="InterPro" id="IPR006073">
    <property type="entry name" value="GTP-bd"/>
</dbReference>
<reference evidence="12 13" key="1">
    <citation type="journal article" date="2013" name="ISME J.">
        <title>By their genes ye shall know them: genomic signatures of predatory bacteria.</title>
        <authorList>
            <person name="Pasternak Z."/>
            <person name="Pietrokovski S."/>
            <person name="Rotem O."/>
            <person name="Gophna U."/>
            <person name="Lurie-Weinberger M.N."/>
            <person name="Jurkevitch E."/>
        </authorList>
    </citation>
    <scope>NUCLEOTIDE SEQUENCE [LARGE SCALE GENOMIC DNA]</scope>
    <source>
        <strain evidence="12 13">JSS</strain>
    </source>
</reference>
<dbReference type="eggNOG" id="COG0218">
    <property type="taxonomic scope" value="Bacteria"/>
</dbReference>
<sequence length="190" mass="21372">MPKMSFIKSAVKMKDFPVSPLKEVALAGRSNAGKSSLINVWAGGKVAKVSQSPGKTRLLNFFSMGDSYIIVDMPGYGYASRGGDELKTWRKMIEGYLTQRPQLAGLVLLMDMARDWTRDEELMAQFMMKNDLPVVIGLTKSDKFSKNDIKKAIERIKQQSRLEDVFAVSSQTKSGCAELEEFVYRAWIKK</sequence>
<keyword evidence="13" id="KW-1185">Reference proteome</keyword>
<dbReference type="Pfam" id="PF01926">
    <property type="entry name" value="MMR_HSR1"/>
    <property type="match status" value="1"/>
</dbReference>
<dbReference type="GO" id="GO:0000917">
    <property type="term" value="P:division septum assembly"/>
    <property type="evidence" value="ECO:0007669"/>
    <property type="project" value="UniProtKB-KW"/>
</dbReference>
<evidence type="ECO:0000256" key="8">
    <source>
        <dbReference type="ARBA" id="ARBA00023210"/>
    </source>
</evidence>